<evidence type="ECO:0000313" key="5">
    <source>
        <dbReference type="Proteomes" id="UP000261540"/>
    </source>
</evidence>
<evidence type="ECO:0000256" key="2">
    <source>
        <dbReference type="ARBA" id="ARBA00022448"/>
    </source>
</evidence>
<proteinExistence type="inferred from homology"/>
<dbReference type="GO" id="GO:0005634">
    <property type="term" value="C:nucleus"/>
    <property type="evidence" value="ECO:0007669"/>
    <property type="project" value="TreeGrafter"/>
</dbReference>
<dbReference type="InterPro" id="IPR007681">
    <property type="entry name" value="Mog1"/>
</dbReference>
<dbReference type="PANTHER" id="PTHR15837:SF0">
    <property type="entry name" value="RAN GUANINE NUCLEOTIDE RELEASE FACTOR"/>
    <property type="match status" value="1"/>
</dbReference>
<dbReference type="GO" id="GO:0031267">
    <property type="term" value="F:small GTPase binding"/>
    <property type="evidence" value="ECO:0007669"/>
    <property type="project" value="TreeGrafter"/>
</dbReference>
<dbReference type="SUPFAM" id="SSF55724">
    <property type="entry name" value="Mog1p/PsbP-like"/>
    <property type="match status" value="1"/>
</dbReference>
<evidence type="ECO:0000313" key="4">
    <source>
        <dbReference type="Ensembl" id="ENSPKIP00000015055.1"/>
    </source>
</evidence>
<dbReference type="Pfam" id="PF04603">
    <property type="entry name" value="Mog1"/>
    <property type="match status" value="1"/>
</dbReference>
<evidence type="ECO:0000256" key="1">
    <source>
        <dbReference type="ARBA" id="ARBA00010307"/>
    </source>
</evidence>
<dbReference type="GO" id="GO:0044325">
    <property type="term" value="F:transmembrane transporter binding"/>
    <property type="evidence" value="ECO:0007669"/>
    <property type="project" value="TreeGrafter"/>
</dbReference>
<dbReference type="GO" id="GO:0017080">
    <property type="term" value="F:sodium channel regulator activity"/>
    <property type="evidence" value="ECO:0007669"/>
    <property type="project" value="TreeGrafter"/>
</dbReference>
<keyword evidence="5" id="KW-1185">Reference proteome</keyword>
<organism evidence="4 5">
    <name type="scientific">Paramormyrops kingsleyae</name>
    <dbReference type="NCBI Taxonomy" id="1676925"/>
    <lineage>
        <taxon>Eukaryota</taxon>
        <taxon>Metazoa</taxon>
        <taxon>Chordata</taxon>
        <taxon>Craniata</taxon>
        <taxon>Vertebrata</taxon>
        <taxon>Euteleostomi</taxon>
        <taxon>Actinopterygii</taxon>
        <taxon>Neopterygii</taxon>
        <taxon>Teleostei</taxon>
        <taxon>Osteoglossocephala</taxon>
        <taxon>Osteoglossomorpha</taxon>
        <taxon>Osteoglossiformes</taxon>
        <taxon>Mormyridae</taxon>
        <taxon>Paramormyrops</taxon>
    </lineage>
</organism>
<dbReference type="InterPro" id="IPR016123">
    <property type="entry name" value="Mog1/PsbP_a/b/a-sand"/>
</dbReference>
<dbReference type="Proteomes" id="UP000261540">
    <property type="component" value="Unplaced"/>
</dbReference>
<name>A0A3B3RAV9_9TELE</name>
<dbReference type="GeneTree" id="ENSGT00390000013834"/>
<dbReference type="GO" id="GO:0006606">
    <property type="term" value="P:protein import into nucleus"/>
    <property type="evidence" value="ECO:0007669"/>
    <property type="project" value="TreeGrafter"/>
</dbReference>
<dbReference type="PANTHER" id="PTHR15837">
    <property type="entry name" value="RAN GUANINE NUCLEOTIDE RELEASE FACTOR"/>
    <property type="match status" value="1"/>
</dbReference>
<reference evidence="4" key="1">
    <citation type="submission" date="2025-08" db="UniProtKB">
        <authorList>
            <consortium name="Ensembl"/>
        </authorList>
    </citation>
    <scope>IDENTIFICATION</scope>
</reference>
<evidence type="ECO:0000256" key="3">
    <source>
        <dbReference type="ARBA" id="ARBA00022927"/>
    </source>
</evidence>
<sequence>MGARMLFGGALSATVPHSARDISELREIPDNQEVFAHSSTDQSFIVELLEYQGLVADGDAARYYFEDLAGSNEAAAHGASQVRGVQVIPKDILAMSECSSAWLLLGTQQVSKFNEEARNTVNIHLGLFRLPQFATDILVTFNDPIIISTLSSSAGVAEPGAAAPWTTEDFQQLLWSLKILDAGVFGDVSRNPKLDAQNPRKGTAIVPANQRLLNSASDLSESVKMSTSVPLYQRSTRTGYNIGLTCNTSLGLQGEQKFCRFSIFLVGSIQDECVRGSSRSNE</sequence>
<dbReference type="GO" id="GO:0060047">
    <property type="term" value="P:heart contraction"/>
    <property type="evidence" value="ECO:0007669"/>
    <property type="project" value="TreeGrafter"/>
</dbReference>
<dbReference type="AlphaFoldDB" id="A0A3B3RAV9"/>
<comment type="similarity">
    <text evidence="1">Belongs to the MOG1 family.</text>
</comment>
<dbReference type="GO" id="GO:0005085">
    <property type="term" value="F:guanyl-nucleotide exchange factor activity"/>
    <property type="evidence" value="ECO:0007669"/>
    <property type="project" value="TreeGrafter"/>
</dbReference>
<dbReference type="STRING" id="1676925.ENSPKIP00000015055"/>
<protein>
    <submittedName>
        <fullName evidence="4">RAN guanine nucleotide release factor</fullName>
    </submittedName>
</protein>
<keyword evidence="2" id="KW-0813">Transport</keyword>
<reference evidence="4" key="2">
    <citation type="submission" date="2025-09" db="UniProtKB">
        <authorList>
            <consortium name="Ensembl"/>
        </authorList>
    </citation>
    <scope>IDENTIFICATION</scope>
</reference>
<dbReference type="Gene3D" id="3.40.1000.10">
    <property type="entry name" value="Mog1/PsbP, alpha/beta/alpha sandwich"/>
    <property type="match status" value="1"/>
</dbReference>
<keyword evidence="3" id="KW-0653">Protein transport</keyword>
<dbReference type="Ensembl" id="ENSPKIT00000039513.1">
    <property type="protein sequence ID" value="ENSPKIP00000015055.1"/>
    <property type="gene ID" value="ENSPKIG00000001893.1"/>
</dbReference>
<accession>A0A3B3RAV9</accession>
<dbReference type="GO" id="GO:0003254">
    <property type="term" value="P:regulation of membrane depolarization"/>
    <property type="evidence" value="ECO:0007669"/>
    <property type="project" value="TreeGrafter"/>
</dbReference>